<reference evidence="4" key="1">
    <citation type="submission" date="2018-08" db="EMBL/GenBank/DDBJ databases">
        <authorList>
            <person name="Im W.T."/>
        </authorList>
    </citation>
    <scope>NUCLEOTIDE SEQUENCE [LARGE SCALE GENOMIC DNA]</scope>
    <source>
        <strain evidence="4">LA-28</strain>
    </source>
</reference>
<organism evidence="3 4">
    <name type="scientific">Mesorhizobium denitrificans</name>
    <dbReference type="NCBI Taxonomy" id="2294114"/>
    <lineage>
        <taxon>Bacteria</taxon>
        <taxon>Pseudomonadati</taxon>
        <taxon>Pseudomonadota</taxon>
        <taxon>Alphaproteobacteria</taxon>
        <taxon>Hyphomicrobiales</taxon>
        <taxon>Phyllobacteriaceae</taxon>
        <taxon>Mesorhizobium</taxon>
    </lineage>
</organism>
<name>A0A371X5Z6_9HYPH</name>
<evidence type="ECO:0000256" key="1">
    <source>
        <dbReference type="ARBA" id="ARBA00007031"/>
    </source>
</evidence>
<evidence type="ECO:0000256" key="2">
    <source>
        <dbReference type="SAM" id="MobiDB-lite"/>
    </source>
</evidence>
<comment type="caution">
    <text evidence="3">The sequence shown here is derived from an EMBL/GenBank/DDBJ whole genome shotgun (WGS) entry which is preliminary data.</text>
</comment>
<gene>
    <name evidence="3" type="ORF">DY251_19410</name>
</gene>
<dbReference type="EMBL" id="QURN01000019">
    <property type="protein sequence ID" value="RFC64645.1"/>
    <property type="molecule type" value="Genomic_DNA"/>
</dbReference>
<feature type="compositionally biased region" description="Polar residues" evidence="2">
    <location>
        <begin position="1"/>
        <end position="12"/>
    </location>
</feature>
<evidence type="ECO:0000313" key="4">
    <source>
        <dbReference type="Proteomes" id="UP000262379"/>
    </source>
</evidence>
<dbReference type="GO" id="GO:0006355">
    <property type="term" value="P:regulation of DNA-templated transcription"/>
    <property type="evidence" value="ECO:0007669"/>
    <property type="project" value="InterPro"/>
</dbReference>
<accession>A0A371X5Z6</accession>
<evidence type="ECO:0008006" key="5">
    <source>
        <dbReference type="Google" id="ProtNLM"/>
    </source>
</evidence>
<feature type="region of interest" description="Disordered" evidence="2">
    <location>
        <begin position="1"/>
        <end position="80"/>
    </location>
</feature>
<dbReference type="Proteomes" id="UP000262379">
    <property type="component" value="Unassembled WGS sequence"/>
</dbReference>
<sequence length="253" mass="28789">MNYSGQMGPNLSSDEKNESRASVAAFGMKVKERKERARIKRSQKAEAKRAEKIAAGVPVSAKRKTRPKSGSDRRSEARTRQRMADALAALREDLANFSRLVQADQTLVAKLEEAPARVQAREALGLSPAPHPTLALPEYQALLSHMNYMLKDFEGLLKQLDGMESRPRMERIVPLEEATTDDYVVSMIDGTHFQVMTRSLRQYGISASDYRRLFGLPDDYMLWTEKVKQARSEIISESRVWEKHKNRKKPKEP</sequence>
<dbReference type="GO" id="GO:0003677">
    <property type="term" value="F:DNA binding"/>
    <property type="evidence" value="ECO:0007669"/>
    <property type="project" value="InterPro"/>
</dbReference>
<feature type="compositionally biased region" description="Basic and acidic residues" evidence="2">
    <location>
        <begin position="43"/>
        <end position="52"/>
    </location>
</feature>
<comment type="similarity">
    <text evidence="1">Belongs to the ros/MucR family.</text>
</comment>
<dbReference type="Pfam" id="PF05443">
    <property type="entry name" value="ROS_MUCR"/>
    <property type="match status" value="1"/>
</dbReference>
<dbReference type="AlphaFoldDB" id="A0A371X5Z6"/>
<dbReference type="InterPro" id="IPR008807">
    <property type="entry name" value="ROS_MUCR"/>
</dbReference>
<dbReference type="GO" id="GO:0008270">
    <property type="term" value="F:zinc ion binding"/>
    <property type="evidence" value="ECO:0007669"/>
    <property type="project" value="InterPro"/>
</dbReference>
<dbReference type="InterPro" id="IPR041920">
    <property type="entry name" value="ROS/MUCR_sf"/>
</dbReference>
<protein>
    <recommendedName>
        <fullName evidence="5">Transcriptional regulator</fullName>
    </recommendedName>
</protein>
<proteinExistence type="inferred from homology"/>
<keyword evidence="4" id="KW-1185">Reference proteome</keyword>
<evidence type="ECO:0000313" key="3">
    <source>
        <dbReference type="EMBL" id="RFC64645.1"/>
    </source>
</evidence>
<feature type="compositionally biased region" description="Basic and acidic residues" evidence="2">
    <location>
        <begin position="69"/>
        <end position="80"/>
    </location>
</feature>
<dbReference type="Gene3D" id="1.10.10.1550">
    <property type="entry name" value="ROS/MUCR transcriptional regulator protein"/>
    <property type="match status" value="1"/>
</dbReference>